<dbReference type="AlphaFoldDB" id="A3XP47"/>
<keyword evidence="2" id="KW-1185">Reference proteome</keyword>
<organism evidence="1 2">
    <name type="scientific">Leeuwenhoekiella blandensis (strain CECT 7118 / CCUG 51940 / KCTC 22103 / MED217)</name>
    <name type="common">Flavobacterium sp. (strain MED217)</name>
    <dbReference type="NCBI Taxonomy" id="398720"/>
    <lineage>
        <taxon>Bacteria</taxon>
        <taxon>Pseudomonadati</taxon>
        <taxon>Bacteroidota</taxon>
        <taxon>Flavobacteriia</taxon>
        <taxon>Flavobacteriales</taxon>
        <taxon>Flavobacteriaceae</taxon>
        <taxon>Leeuwenhoekiella</taxon>
    </lineage>
</organism>
<proteinExistence type="predicted"/>
<protein>
    <recommendedName>
        <fullName evidence="3">Twin-arginine translocation pathway signal</fullName>
    </recommendedName>
</protein>
<comment type="caution">
    <text evidence="1">The sequence shown here is derived from an EMBL/GenBank/DDBJ whole genome shotgun (WGS) entry which is preliminary data.</text>
</comment>
<dbReference type="PROSITE" id="PS51257">
    <property type="entry name" value="PROKAR_LIPOPROTEIN"/>
    <property type="match status" value="1"/>
</dbReference>
<dbReference type="OrthoDB" id="6385145at2"/>
<reference evidence="1 2" key="1">
    <citation type="journal article" date="2007" name="Nature">
        <title>Light stimulates growth of proteorhodopsin-containing marine Flavobacteria.</title>
        <authorList>
            <person name="Gomez-Consarnau L."/>
            <person name="Gonzalez J.M."/>
            <person name="Coll-Llado M."/>
            <person name="Gourdon P."/>
            <person name="Pascher T."/>
            <person name="Neutze R."/>
            <person name="Pedros-Alio C."/>
            <person name="Pinhassi J."/>
        </authorList>
    </citation>
    <scope>NUCLEOTIDE SEQUENCE [LARGE SCALE GENOMIC DNA]</scope>
    <source>
        <strain evidence="1 2">MED217</strain>
    </source>
</reference>
<dbReference type="InterPro" id="IPR027056">
    <property type="entry name" value="Gluconate_2DH_su3"/>
</dbReference>
<dbReference type="STRING" id="398720.MED217_09045"/>
<evidence type="ECO:0000313" key="1">
    <source>
        <dbReference type="EMBL" id="EAQ48682.1"/>
    </source>
</evidence>
<dbReference type="Proteomes" id="UP000001601">
    <property type="component" value="Unassembled WGS sequence"/>
</dbReference>
<dbReference type="EMBL" id="AANC01000007">
    <property type="protein sequence ID" value="EAQ48682.1"/>
    <property type="molecule type" value="Genomic_DNA"/>
</dbReference>
<sequence length="189" mass="20976">MKRRNTIKLLTLGTGAVFVTPLVSGLLSSCKSEPDYPSFEPEFFDAEELPLLNAVIDTLIPETDSPSAVAVGVPQTLDHMISGLYWPEQKAAFKANFLALKEYLNTVKGQSFINLKPEEKTTVLHELIDSREDSTKTARNSLLDIKNQSIAYYLNTEKVAKNHLNYLPVPGPFLPCIPLDELNGKAWAI</sequence>
<dbReference type="Pfam" id="PF13618">
    <property type="entry name" value="Gluconate_2-dh3"/>
    <property type="match status" value="1"/>
</dbReference>
<evidence type="ECO:0000313" key="2">
    <source>
        <dbReference type="Proteomes" id="UP000001601"/>
    </source>
</evidence>
<dbReference type="eggNOG" id="ENOG5032TGV">
    <property type="taxonomic scope" value="Bacteria"/>
</dbReference>
<dbReference type="HOGENOM" id="CLU_089930_0_1_10"/>
<evidence type="ECO:0008006" key="3">
    <source>
        <dbReference type="Google" id="ProtNLM"/>
    </source>
</evidence>
<accession>A3XP47</accession>
<dbReference type="RefSeq" id="WP_009780185.1">
    <property type="nucleotide sequence ID" value="NZ_CH672395.1"/>
</dbReference>
<name>A3XP47_LEEBM</name>
<gene>
    <name evidence="1" type="ORF">MED217_09045</name>
</gene>